<dbReference type="AlphaFoldDB" id="A0A193FZU9"/>
<feature type="signal peptide" evidence="2">
    <location>
        <begin position="1"/>
        <end position="21"/>
    </location>
</feature>
<dbReference type="Pfam" id="PF03401">
    <property type="entry name" value="TctC"/>
    <property type="match status" value="1"/>
</dbReference>
<evidence type="ECO:0000313" key="4">
    <source>
        <dbReference type="Proteomes" id="UP000092213"/>
    </source>
</evidence>
<organism evidence="3 4">
    <name type="scientific">Bordetella bronchialis</name>
    <dbReference type="NCBI Taxonomy" id="463025"/>
    <lineage>
        <taxon>Bacteria</taxon>
        <taxon>Pseudomonadati</taxon>
        <taxon>Pseudomonadota</taxon>
        <taxon>Betaproteobacteria</taxon>
        <taxon>Burkholderiales</taxon>
        <taxon>Alcaligenaceae</taxon>
        <taxon>Bordetella</taxon>
    </lineage>
</organism>
<dbReference type="Proteomes" id="UP000092213">
    <property type="component" value="Chromosome"/>
</dbReference>
<proteinExistence type="inferred from homology"/>
<dbReference type="STRING" id="463025.BAU08_17610"/>
<evidence type="ECO:0000256" key="1">
    <source>
        <dbReference type="ARBA" id="ARBA00006987"/>
    </source>
</evidence>
<accession>A0A193FZU9</accession>
<dbReference type="Gene3D" id="3.40.190.10">
    <property type="entry name" value="Periplasmic binding protein-like II"/>
    <property type="match status" value="1"/>
</dbReference>
<gene>
    <name evidence="3" type="ORF">BAU08_17610</name>
</gene>
<feature type="chain" id="PRO_5008258488" evidence="2">
    <location>
        <begin position="22"/>
        <end position="329"/>
    </location>
</feature>
<evidence type="ECO:0000256" key="2">
    <source>
        <dbReference type="SAM" id="SignalP"/>
    </source>
</evidence>
<keyword evidence="2" id="KW-0732">Signal</keyword>
<dbReference type="PANTHER" id="PTHR42928">
    <property type="entry name" value="TRICARBOXYLATE-BINDING PROTEIN"/>
    <property type="match status" value="1"/>
</dbReference>
<evidence type="ECO:0000313" key="3">
    <source>
        <dbReference type="EMBL" id="ANN72923.1"/>
    </source>
</evidence>
<protein>
    <submittedName>
        <fullName evidence="3">MFS transporter</fullName>
    </submittedName>
</protein>
<dbReference type="Gene3D" id="3.40.190.150">
    <property type="entry name" value="Bordetella uptake gene, domain 1"/>
    <property type="match status" value="1"/>
</dbReference>
<dbReference type="PIRSF" id="PIRSF017082">
    <property type="entry name" value="YflP"/>
    <property type="match status" value="1"/>
</dbReference>
<dbReference type="SUPFAM" id="SSF53850">
    <property type="entry name" value="Periplasmic binding protein-like II"/>
    <property type="match status" value="1"/>
</dbReference>
<name>A0A193FZU9_9BORD</name>
<dbReference type="EMBL" id="CP016171">
    <property type="protein sequence ID" value="ANN72923.1"/>
    <property type="molecule type" value="Genomic_DNA"/>
</dbReference>
<dbReference type="CDD" id="cd13578">
    <property type="entry name" value="PBP2_Bug27"/>
    <property type="match status" value="1"/>
</dbReference>
<dbReference type="InterPro" id="IPR042100">
    <property type="entry name" value="Bug_dom1"/>
</dbReference>
<reference evidence="3 4" key="1">
    <citation type="submission" date="2016-06" db="EMBL/GenBank/DDBJ databases">
        <title>Complete genome sequences of Bordetella bronchialis and Bordetella flabilis.</title>
        <authorList>
            <person name="LiPuma J.J."/>
            <person name="Spilker T."/>
        </authorList>
    </citation>
    <scope>NUCLEOTIDE SEQUENCE [LARGE SCALE GENOMIC DNA]</scope>
    <source>
        <strain evidence="3 4">AU17976</strain>
    </source>
</reference>
<dbReference type="PANTHER" id="PTHR42928:SF5">
    <property type="entry name" value="BLR1237 PROTEIN"/>
    <property type="match status" value="1"/>
</dbReference>
<comment type="similarity">
    <text evidence="1">Belongs to the UPF0065 (bug) family.</text>
</comment>
<sequence>MHSCIRELAALTLIGSTLPMAASASEAATTYPVRPITLVIGFTPGGGTDGLARILARYLADELGQKVLVENRPGAASNVAAEHVARAVPDGYTLYLSTRSNTVHKTMYPHLKFDLGKDLLPIGLLATVPNVILTGERTPIKYVRDIVTLARTYPATVTCASSGVGSTGHLLCELFQRETDTAMVHVAYRGSAPGFVDLIGGRVDLLFGVLPAALPYIQAGSVRPVAVMSRQRASAIPDVPTVDETGIVGLNLDTWFGLMAPAGTPPDITRRLNDSINAIFLNPGLQRAFTEQGYVAPLQPNTPETFGTLISTEIDEWSRVVKERNIKPG</sequence>
<dbReference type="InterPro" id="IPR005064">
    <property type="entry name" value="BUG"/>
</dbReference>